<evidence type="ECO:0000313" key="2">
    <source>
        <dbReference type="EMBL" id="SFN95783.1"/>
    </source>
</evidence>
<name>A0A1I5D9A8_9CLOT</name>
<evidence type="ECO:0000259" key="1">
    <source>
        <dbReference type="Pfam" id="PF03235"/>
    </source>
</evidence>
<accession>A0A1I5D9A8</accession>
<dbReference type="OrthoDB" id="9798761at2"/>
<dbReference type="InterPro" id="IPR004919">
    <property type="entry name" value="GmrSD_N"/>
</dbReference>
<dbReference type="EMBL" id="FOVK01000008">
    <property type="protein sequence ID" value="SFN95783.1"/>
    <property type="molecule type" value="Genomic_DNA"/>
</dbReference>
<gene>
    <name evidence="2" type="ORF">SAMN04488695_108108</name>
</gene>
<reference evidence="2 3" key="1">
    <citation type="submission" date="2016-10" db="EMBL/GenBank/DDBJ databases">
        <authorList>
            <person name="de Groot N.N."/>
        </authorList>
    </citation>
    <scope>NUCLEOTIDE SEQUENCE [LARGE SCALE GENOMIC DNA]</scope>
    <source>
        <strain evidence="2 3">ML2</strain>
    </source>
</reference>
<keyword evidence="3" id="KW-1185">Reference proteome</keyword>
<sequence>METSFWKLLSNNDIVIPVIQRDYVHGRTSKKVSKVRENILNAMFKTIITSDVILELDFIYGFSEECEGSANKKFYPLDGQQRLTTLFLLHWFIAAKEGKLQESESVLRGFTYDVRHSSRVFCNGLVRYQPDWSGMTVSKGIMDASWFFAGWINDPTIHSMLIMLDAIEMKYEEYCKTDVWDRLISLENAPFVFHILYTDELNLPDELYIKMNSRGKELTEFEYFKIRFSELLPKNYTDEFIHKVDQEWSDLFWSMFKDNQTNDIAHEVDNGFIRVFNYITDILESKLNDVIEEEDYFIRYERVFRDHNNIDRLFSILDTLALYYKNGNILFQEFLYINEAEFVLEKTRIFFTSPTVNLLKKCASSYQPDSRINPFSLGEQILLYAFILQMESPTKEFGKKIRLIRNLIQKSEDTVRNENLGALLVSVEEIVKYGKVDQDTKFNKSQVEEENQKVSFISRFPQLQEEVFRLEDHDLLQGSISIFELTEKIAERGKVFRNVFEANCNFTPIILAMLTIGDYTQNAKWRTFLASNKRVTWRDLFTPSNRRGGFEKTRFVLMNLLDRLSDPDITIQSLIDEKKNSLYQRSGINWKWADYYINYSSFRYHWDGYYYWPDSNRTYECLMMNRTILSGKHWDPYLMAIKEQKTKFVSLGDYGQPLIYGNGKNTVIIRNSNEGFVFTGTNQDDIQLLDQLRLSGYLDEENILRIKQSKDGFDLENRIEKILRILDIVDHYIEV</sequence>
<organism evidence="2 3">
    <name type="scientific">Proteiniclasticum ruminis</name>
    <dbReference type="NCBI Taxonomy" id="398199"/>
    <lineage>
        <taxon>Bacteria</taxon>
        <taxon>Bacillati</taxon>
        <taxon>Bacillota</taxon>
        <taxon>Clostridia</taxon>
        <taxon>Eubacteriales</taxon>
        <taxon>Clostridiaceae</taxon>
        <taxon>Proteiniclasticum</taxon>
    </lineage>
</organism>
<evidence type="ECO:0000313" key="3">
    <source>
        <dbReference type="Proteomes" id="UP000181899"/>
    </source>
</evidence>
<dbReference type="Proteomes" id="UP000181899">
    <property type="component" value="Unassembled WGS sequence"/>
</dbReference>
<dbReference type="RefSeq" id="WP_074912476.1">
    <property type="nucleotide sequence ID" value="NZ_FOVK01000008.1"/>
</dbReference>
<dbReference type="AlphaFoldDB" id="A0A1I5D9A8"/>
<proteinExistence type="predicted"/>
<dbReference type="Pfam" id="PF03235">
    <property type="entry name" value="GmrSD_N"/>
    <property type="match status" value="1"/>
</dbReference>
<feature type="domain" description="GmrSD restriction endonucleases N-terminal" evidence="1">
    <location>
        <begin position="7"/>
        <end position="226"/>
    </location>
</feature>
<protein>
    <submittedName>
        <fullName evidence="2">Uncharacterized conserved protein, contains ParB-like and HNH nuclease domains</fullName>
    </submittedName>
</protein>